<dbReference type="PROSITE" id="PS50240">
    <property type="entry name" value="TRYPSIN_DOM"/>
    <property type="match status" value="1"/>
</dbReference>
<dbReference type="PANTHER" id="PTHR24276:SF98">
    <property type="entry name" value="FI18310P1-RELATED"/>
    <property type="match status" value="1"/>
</dbReference>
<dbReference type="Gene3D" id="2.40.10.10">
    <property type="entry name" value="Trypsin-like serine proteases"/>
    <property type="match status" value="2"/>
</dbReference>
<feature type="signal peptide" evidence="6">
    <location>
        <begin position="1"/>
        <end position="16"/>
    </location>
</feature>
<evidence type="ECO:0000256" key="5">
    <source>
        <dbReference type="ARBA" id="ARBA00023157"/>
    </source>
</evidence>
<dbReference type="PRINTS" id="PR00722">
    <property type="entry name" value="CHYMOTRYPSIN"/>
</dbReference>
<dbReference type="EMBL" id="CAKOGL010000001">
    <property type="protein sequence ID" value="CAH2083657.1"/>
    <property type="molecule type" value="Genomic_DNA"/>
</dbReference>
<feature type="chain" id="PRO_5043930845" description="Peptidase S1 domain-containing protein" evidence="6">
    <location>
        <begin position="17"/>
        <end position="278"/>
    </location>
</feature>
<keyword evidence="2" id="KW-0645">Protease</keyword>
<dbReference type="SUPFAM" id="SSF50494">
    <property type="entry name" value="Trypsin-like serine proteases"/>
    <property type="match status" value="1"/>
</dbReference>
<evidence type="ECO:0000259" key="7">
    <source>
        <dbReference type="PROSITE" id="PS50240"/>
    </source>
</evidence>
<comment type="caution">
    <text evidence="8">The sequence shown here is derived from an EMBL/GenBank/DDBJ whole genome shotgun (WGS) entry which is preliminary data.</text>
</comment>
<evidence type="ECO:0000313" key="8">
    <source>
        <dbReference type="EMBL" id="CAH2083657.1"/>
    </source>
</evidence>
<comment type="similarity">
    <text evidence="1">Belongs to the peptidase S1 family.</text>
</comment>
<dbReference type="PROSITE" id="PS00134">
    <property type="entry name" value="TRYPSIN_HIS"/>
    <property type="match status" value="1"/>
</dbReference>
<evidence type="ECO:0000256" key="1">
    <source>
        <dbReference type="ARBA" id="ARBA00007664"/>
    </source>
</evidence>
<keyword evidence="3" id="KW-0378">Hydrolase</keyword>
<dbReference type="Pfam" id="PF00089">
    <property type="entry name" value="Trypsin"/>
    <property type="match status" value="1"/>
</dbReference>
<dbReference type="InterPro" id="IPR009003">
    <property type="entry name" value="Peptidase_S1_PA"/>
</dbReference>
<dbReference type="GO" id="GO:0006508">
    <property type="term" value="P:proteolysis"/>
    <property type="evidence" value="ECO:0007669"/>
    <property type="project" value="UniProtKB-KW"/>
</dbReference>
<dbReference type="InterPro" id="IPR018114">
    <property type="entry name" value="TRYPSIN_HIS"/>
</dbReference>
<dbReference type="PANTHER" id="PTHR24276">
    <property type="entry name" value="POLYSERASE-RELATED"/>
    <property type="match status" value="1"/>
</dbReference>
<name>A0AAU9TC92_EUPED</name>
<gene>
    <name evidence="8" type="ORF">EEDITHA_LOCUS304</name>
</gene>
<dbReference type="InterPro" id="IPR043504">
    <property type="entry name" value="Peptidase_S1_PA_chymotrypsin"/>
</dbReference>
<dbReference type="GO" id="GO:0004252">
    <property type="term" value="F:serine-type endopeptidase activity"/>
    <property type="evidence" value="ECO:0007669"/>
    <property type="project" value="InterPro"/>
</dbReference>
<dbReference type="Proteomes" id="UP001153954">
    <property type="component" value="Unassembled WGS sequence"/>
</dbReference>
<keyword evidence="5" id="KW-1015">Disulfide bond</keyword>
<dbReference type="CDD" id="cd00190">
    <property type="entry name" value="Tryp_SPc"/>
    <property type="match status" value="1"/>
</dbReference>
<feature type="domain" description="Peptidase S1" evidence="7">
    <location>
        <begin position="49"/>
        <end position="278"/>
    </location>
</feature>
<evidence type="ECO:0000256" key="6">
    <source>
        <dbReference type="SAM" id="SignalP"/>
    </source>
</evidence>
<dbReference type="InterPro" id="IPR001314">
    <property type="entry name" value="Peptidase_S1A"/>
</dbReference>
<evidence type="ECO:0000256" key="2">
    <source>
        <dbReference type="ARBA" id="ARBA00022670"/>
    </source>
</evidence>
<reference evidence="8" key="1">
    <citation type="submission" date="2022-03" db="EMBL/GenBank/DDBJ databases">
        <authorList>
            <person name="Tunstrom K."/>
        </authorList>
    </citation>
    <scope>NUCLEOTIDE SEQUENCE</scope>
</reference>
<dbReference type="AlphaFoldDB" id="A0AAU9TC92"/>
<proteinExistence type="inferred from homology"/>
<organism evidence="8 9">
    <name type="scientific">Euphydryas editha</name>
    <name type="common">Edith's checkerspot</name>
    <dbReference type="NCBI Taxonomy" id="104508"/>
    <lineage>
        <taxon>Eukaryota</taxon>
        <taxon>Metazoa</taxon>
        <taxon>Ecdysozoa</taxon>
        <taxon>Arthropoda</taxon>
        <taxon>Hexapoda</taxon>
        <taxon>Insecta</taxon>
        <taxon>Pterygota</taxon>
        <taxon>Neoptera</taxon>
        <taxon>Endopterygota</taxon>
        <taxon>Lepidoptera</taxon>
        <taxon>Glossata</taxon>
        <taxon>Ditrysia</taxon>
        <taxon>Papilionoidea</taxon>
        <taxon>Nymphalidae</taxon>
        <taxon>Nymphalinae</taxon>
        <taxon>Euphydryas</taxon>
    </lineage>
</organism>
<keyword evidence="6" id="KW-0732">Signal</keyword>
<dbReference type="InterPro" id="IPR050430">
    <property type="entry name" value="Peptidase_S1"/>
</dbReference>
<dbReference type="SMART" id="SM00020">
    <property type="entry name" value="Tryp_SPc"/>
    <property type="match status" value="1"/>
</dbReference>
<protein>
    <recommendedName>
        <fullName evidence="7">Peptidase S1 domain-containing protein</fullName>
    </recommendedName>
</protein>
<accession>A0AAU9TC92</accession>
<sequence>MKLLVVIVGLAITVAAEQISVNYHEDFGIPTATRIKFAEQAQDFDGNRIIGGQLSALGENPHFGALLIRLNDNRQSVCGSSLLSYTRLVTAAHCWRTTQTQAIYFEVVLGSLNLFTGGARITTSDVELHAAYNAVNLNNDIAIIRIDYVPFTHIVQSIELPTGDSDYAGTWATAVGIGSSTNAAIGVQQHAQLQIITNDACARVYGPTVVTGSKLCTVTTGGRGICAGDVGGPLSIGELPSRQLIGIASFFSQSGCNNALPAGFTRVTSYLSWIQARL</sequence>
<keyword evidence="4" id="KW-0720">Serine protease</keyword>
<dbReference type="InterPro" id="IPR001254">
    <property type="entry name" value="Trypsin_dom"/>
</dbReference>
<evidence type="ECO:0000313" key="9">
    <source>
        <dbReference type="Proteomes" id="UP001153954"/>
    </source>
</evidence>
<keyword evidence="9" id="KW-1185">Reference proteome</keyword>
<evidence type="ECO:0000256" key="3">
    <source>
        <dbReference type="ARBA" id="ARBA00022801"/>
    </source>
</evidence>
<evidence type="ECO:0000256" key="4">
    <source>
        <dbReference type="ARBA" id="ARBA00022825"/>
    </source>
</evidence>